<keyword evidence="2" id="KW-1185">Reference proteome</keyword>
<dbReference type="RefSeq" id="XP_002734440.1">
    <property type="nucleotide sequence ID" value="XM_002734394.2"/>
</dbReference>
<protein>
    <submittedName>
        <fullName evidence="3">Uncharacterized protein LOC100377870</fullName>
    </submittedName>
</protein>
<sequence>MDKIAVLLLLSFLCSVVESDEPRICTVEECRKEGDAYIMNPVNWDQSGPVLMCNFLKARVDCLTTDPCVPDVNNPHAVNSTSLKAVIEGIIDYYTNFGLCDDTVDESLDECHMARIRQRCLEESARRIKSPYAISCLETARVSYCIYEEQVYCDEEDVYEPESYPQVQYLISGNCRYYHQPTDVLEAARTWRENNPEYFQYRIRHGSETPCSVVESSATCNKNKYIIAIIVPVISVLLLLF</sequence>
<dbReference type="GeneID" id="100377870"/>
<feature type="signal peptide" evidence="1">
    <location>
        <begin position="1"/>
        <end position="19"/>
    </location>
</feature>
<evidence type="ECO:0000313" key="2">
    <source>
        <dbReference type="Proteomes" id="UP000694865"/>
    </source>
</evidence>
<evidence type="ECO:0000256" key="1">
    <source>
        <dbReference type="SAM" id="SignalP"/>
    </source>
</evidence>
<organism evidence="2 3">
    <name type="scientific">Saccoglossus kowalevskii</name>
    <name type="common">Acorn worm</name>
    <dbReference type="NCBI Taxonomy" id="10224"/>
    <lineage>
        <taxon>Eukaryota</taxon>
        <taxon>Metazoa</taxon>
        <taxon>Hemichordata</taxon>
        <taxon>Enteropneusta</taxon>
        <taxon>Harrimaniidae</taxon>
        <taxon>Saccoglossus</taxon>
    </lineage>
</organism>
<keyword evidence="1" id="KW-0732">Signal</keyword>
<feature type="chain" id="PRO_5047318616" evidence="1">
    <location>
        <begin position="20"/>
        <end position="241"/>
    </location>
</feature>
<accession>A0ABM0GPH0</accession>
<proteinExistence type="predicted"/>
<evidence type="ECO:0000313" key="3">
    <source>
        <dbReference type="RefSeq" id="XP_002734440.1"/>
    </source>
</evidence>
<dbReference type="Proteomes" id="UP000694865">
    <property type="component" value="Unplaced"/>
</dbReference>
<reference evidence="3" key="1">
    <citation type="submission" date="2025-08" db="UniProtKB">
        <authorList>
            <consortium name="RefSeq"/>
        </authorList>
    </citation>
    <scope>IDENTIFICATION</scope>
    <source>
        <tissue evidence="3">Testes</tissue>
    </source>
</reference>
<gene>
    <name evidence="3" type="primary">LOC100377870</name>
</gene>
<name>A0ABM0GPH0_SACKO</name>